<dbReference type="Gene3D" id="2.120.10.30">
    <property type="entry name" value="TolB, C-terminal domain"/>
    <property type="match status" value="1"/>
</dbReference>
<dbReference type="PATRIC" id="fig|1028801.3.peg.4123"/>
<evidence type="ECO:0000256" key="1">
    <source>
        <dbReference type="SAM" id="SignalP"/>
    </source>
</evidence>
<dbReference type="eggNOG" id="COG3391">
    <property type="taxonomic scope" value="Bacteria"/>
</dbReference>
<gene>
    <name evidence="2" type="ORF">RG1141_CH40520</name>
</gene>
<accession>A0A068TED2</accession>
<name>A0A068TED2_NEOGA</name>
<evidence type="ECO:0000313" key="2">
    <source>
        <dbReference type="EMBL" id="CDN56366.1"/>
    </source>
</evidence>
<protein>
    <submittedName>
        <fullName evidence="2">SMP-30/Gluconolaconase/LRE-like region family protein</fullName>
    </submittedName>
</protein>
<dbReference type="AlphaFoldDB" id="A0A068TED2"/>
<sequence length="323" mass="34514">MISRTLLAGVAAISILISSMAFAGSAAPPVGKSEIVFTADKNYSESASWSSKQNRFFVGSVTHGTVGTVTQDGKYKPFIEDDKLVSTIGILVDDARDTLWVANSDPGAGTRTAAATQGTLAGIAKYDAITGKRLAYYDLGPLTEGPHFANDLALDDEGNAYVTDSFAPVIYKIDTTGKTSIFAQSPLFKDAEGFNLNGIAYHKGGYLLVGKYNSGDLFKVTISNPTDIRRVELAGSLKGADGFSLPDGERLYVAVNLGIDKTIELVSTDDWKTAKVAREVKSVQSMPTAPTKVGNAVWVLNSRLDTLFNPKADKVSDFTLQKF</sequence>
<evidence type="ECO:0000313" key="3">
    <source>
        <dbReference type="Proteomes" id="UP000028186"/>
    </source>
</evidence>
<dbReference type="HOGENOM" id="CLU_045463_0_0_5"/>
<dbReference type="Proteomes" id="UP000028186">
    <property type="component" value="Chromosome I"/>
</dbReference>
<keyword evidence="1" id="KW-0732">Signal</keyword>
<dbReference type="KEGG" id="ngl:RG1141_CH40520"/>
<dbReference type="RefSeq" id="WP_038549873.1">
    <property type="nucleotide sequence ID" value="NZ_HG938355.1"/>
</dbReference>
<reference evidence="3" key="1">
    <citation type="journal article" date="2014" name="BMC Genomics">
        <title>Genome sequencing of two Neorhizobium galegae strains reveals a noeT gene responsible for the unusual acetylation of the nodulation factors.</title>
        <authorList>
            <person name="Osterman J."/>
            <person name="Marsh J."/>
            <person name="Laine P.K."/>
            <person name="Zeng Z."/>
            <person name="Alatalo E."/>
            <person name="Sullivan J.T."/>
            <person name="Young J.P."/>
            <person name="Thomas-Oates J."/>
            <person name="Paulin L."/>
            <person name="Lindstrom K."/>
        </authorList>
    </citation>
    <scope>NUCLEOTIDE SEQUENCE [LARGE SCALE GENOMIC DNA]</scope>
    <source>
        <strain evidence="3">HAMBI 1141</strain>
    </source>
</reference>
<dbReference type="SUPFAM" id="SSF63829">
    <property type="entry name" value="Calcium-dependent phosphotriesterase"/>
    <property type="match status" value="1"/>
</dbReference>
<feature type="chain" id="PRO_5001656625" evidence="1">
    <location>
        <begin position="24"/>
        <end position="323"/>
    </location>
</feature>
<dbReference type="PANTHER" id="PTHR31460">
    <property type="match status" value="1"/>
</dbReference>
<proteinExistence type="predicted"/>
<organism evidence="2 3">
    <name type="scientific">Neorhizobium galegae bv. officinalis bv. officinalis str. HAMBI 1141</name>
    <dbReference type="NCBI Taxonomy" id="1028801"/>
    <lineage>
        <taxon>Bacteria</taxon>
        <taxon>Pseudomonadati</taxon>
        <taxon>Pseudomonadota</taxon>
        <taxon>Alphaproteobacteria</taxon>
        <taxon>Hyphomicrobiales</taxon>
        <taxon>Rhizobiaceae</taxon>
        <taxon>Rhizobium/Agrobacterium group</taxon>
        <taxon>Neorhizobium</taxon>
    </lineage>
</organism>
<feature type="signal peptide" evidence="1">
    <location>
        <begin position="1"/>
        <end position="23"/>
    </location>
</feature>
<dbReference type="InterPro" id="IPR011042">
    <property type="entry name" value="6-blade_b-propeller_TolB-like"/>
</dbReference>
<dbReference type="PANTHER" id="PTHR31460:SF3">
    <property type="entry name" value="MESOCENTIN"/>
    <property type="match status" value="1"/>
</dbReference>
<dbReference type="InterPro" id="IPR053224">
    <property type="entry name" value="Sensory_adhesion_molecule"/>
</dbReference>
<dbReference type="EMBL" id="HG938355">
    <property type="protein sequence ID" value="CDN56366.1"/>
    <property type="molecule type" value="Genomic_DNA"/>
</dbReference>